<dbReference type="InterPro" id="IPR005511">
    <property type="entry name" value="SMP-30"/>
</dbReference>
<comment type="caution">
    <text evidence="3">The sequence shown here is derived from an EMBL/GenBank/DDBJ whole genome shotgun (WGS) entry which is preliminary data.</text>
</comment>
<dbReference type="PANTHER" id="PTHR47572">
    <property type="entry name" value="LIPOPROTEIN-RELATED"/>
    <property type="match status" value="1"/>
</dbReference>
<dbReference type="EMBL" id="WHJG01000048">
    <property type="protein sequence ID" value="NHZ83284.1"/>
    <property type="molecule type" value="Genomic_DNA"/>
</dbReference>
<accession>A0ABX0NIG6</accession>
<evidence type="ECO:0000259" key="2">
    <source>
        <dbReference type="Pfam" id="PF08450"/>
    </source>
</evidence>
<dbReference type="Proteomes" id="UP000621455">
    <property type="component" value="Unassembled WGS sequence"/>
</dbReference>
<proteinExistence type="predicted"/>
<name>A0ABX0NIG6_9BURK</name>
<gene>
    <name evidence="3" type="ORF">F2P44_29015</name>
</gene>
<dbReference type="InterPro" id="IPR011042">
    <property type="entry name" value="6-blade_b-propeller_TolB-like"/>
</dbReference>
<dbReference type="RefSeq" id="WP_167092802.1">
    <property type="nucleotide sequence ID" value="NZ_WHJG01000048.1"/>
</dbReference>
<dbReference type="PANTHER" id="PTHR47572:SF4">
    <property type="entry name" value="LACTONASE DRP35"/>
    <property type="match status" value="1"/>
</dbReference>
<feature type="domain" description="SMP-30/Gluconolactonase/LRE-like region" evidence="2">
    <location>
        <begin position="67"/>
        <end position="310"/>
    </location>
</feature>
<dbReference type="InterPro" id="IPR013658">
    <property type="entry name" value="SGL"/>
</dbReference>
<evidence type="ECO:0000313" key="3">
    <source>
        <dbReference type="EMBL" id="NHZ83284.1"/>
    </source>
</evidence>
<reference evidence="3 4" key="1">
    <citation type="submission" date="2019-10" db="EMBL/GenBank/DDBJ databases">
        <title>Taxonomy of Antarctic Massilia spp.: description of Massilia rubra sp. nov., Massilia aquatica sp. nov., Massilia mucilaginosa sp. nov., Massilia frigida sp. nov. isolated from streams, lakes and regoliths.</title>
        <authorList>
            <person name="Holochova P."/>
            <person name="Sedlacek I."/>
            <person name="Kralova S."/>
            <person name="Maslanova I."/>
            <person name="Busse H.-J."/>
            <person name="Stankova E."/>
            <person name="Vrbovska V."/>
            <person name="Kovarovic V."/>
            <person name="Bartak M."/>
            <person name="Svec P."/>
            <person name="Pantucek R."/>
        </authorList>
    </citation>
    <scope>NUCLEOTIDE SEQUENCE [LARGE SCALE GENOMIC DNA]</scope>
    <source>
        <strain evidence="3 4">CCM 8695</strain>
    </source>
</reference>
<evidence type="ECO:0000256" key="1">
    <source>
        <dbReference type="ARBA" id="ARBA00022801"/>
    </source>
</evidence>
<dbReference type="PRINTS" id="PR01790">
    <property type="entry name" value="SMP30FAMILY"/>
</dbReference>
<dbReference type="Pfam" id="PF08450">
    <property type="entry name" value="SGL"/>
    <property type="match status" value="1"/>
</dbReference>
<dbReference type="Gene3D" id="2.120.10.30">
    <property type="entry name" value="TolB, C-terminal domain"/>
    <property type="match status" value="1"/>
</dbReference>
<protein>
    <submittedName>
        <fullName evidence="3">SMP-30/gluconolactonase/LRE family protein</fullName>
    </submittedName>
</protein>
<keyword evidence="4" id="KW-1185">Reference proteome</keyword>
<evidence type="ECO:0000313" key="4">
    <source>
        <dbReference type="Proteomes" id="UP000621455"/>
    </source>
</evidence>
<sequence length="325" mass="33284">MLPPLTLPSQPSLARLALRLALAVPLGWSVARGAAAAQCGGLAPAGTLSAARVPGTAPTHAEAGLYEGPVWIGDSLYFSDFTFGPGFPSRIQRLGPDGKVGTALADSGSNGLAVDARGNIVAGTHKYKGVSRFALPGGKRTLVAGSYNGKVFNSPNDLAIAADGTLYFTDPAFQRDAAPGGQDATYVYRVAPGGKVTVVERGIANPNGVALSPAGDMLYVNGGGEHGVLRAYPIVRGVPGKGRDLVTGLAVPDGMTVDCQGNIYVTEHTAQRLRVFSPAGKELAVIRVDANITNAAFGGADGKTLYMTGAGALWQIRLGLAGKPY</sequence>
<dbReference type="InterPro" id="IPR051262">
    <property type="entry name" value="SMP-30/CGR1_Lactonase"/>
</dbReference>
<organism evidence="3 4">
    <name type="scientific">Massilia frigida</name>
    <dbReference type="NCBI Taxonomy" id="2609281"/>
    <lineage>
        <taxon>Bacteria</taxon>
        <taxon>Pseudomonadati</taxon>
        <taxon>Pseudomonadota</taxon>
        <taxon>Betaproteobacteria</taxon>
        <taxon>Burkholderiales</taxon>
        <taxon>Oxalobacteraceae</taxon>
        <taxon>Telluria group</taxon>
        <taxon>Massilia</taxon>
    </lineage>
</organism>
<keyword evidence="1" id="KW-0378">Hydrolase</keyword>
<dbReference type="SUPFAM" id="SSF63829">
    <property type="entry name" value="Calcium-dependent phosphotriesterase"/>
    <property type="match status" value="1"/>
</dbReference>